<feature type="region of interest" description="Disordered" evidence="1">
    <location>
        <begin position="1"/>
        <end position="78"/>
    </location>
</feature>
<name>A0A218WYR0_PUNGR</name>
<dbReference type="Proteomes" id="UP000197138">
    <property type="component" value="Unassembled WGS sequence"/>
</dbReference>
<proteinExistence type="predicted"/>
<feature type="compositionally biased region" description="Basic residues" evidence="1">
    <location>
        <begin position="36"/>
        <end position="47"/>
    </location>
</feature>
<protein>
    <submittedName>
        <fullName evidence="2">Uncharacterized protein</fullName>
    </submittedName>
</protein>
<evidence type="ECO:0000313" key="3">
    <source>
        <dbReference type="Proteomes" id="UP000197138"/>
    </source>
</evidence>
<comment type="caution">
    <text evidence="2">The sequence shown here is derived from an EMBL/GenBank/DDBJ whole genome shotgun (WGS) entry which is preliminary data.</text>
</comment>
<evidence type="ECO:0000313" key="2">
    <source>
        <dbReference type="EMBL" id="OWM77182.1"/>
    </source>
</evidence>
<accession>A0A218WYR0</accession>
<feature type="compositionally biased region" description="Basic and acidic residues" evidence="1">
    <location>
        <begin position="65"/>
        <end position="78"/>
    </location>
</feature>
<evidence type="ECO:0000256" key="1">
    <source>
        <dbReference type="SAM" id="MobiDB-lite"/>
    </source>
</evidence>
<dbReference type="EMBL" id="MTKT01002673">
    <property type="protein sequence ID" value="OWM77182.1"/>
    <property type="molecule type" value="Genomic_DNA"/>
</dbReference>
<sequence>MERRLCTVDRPSDRDHLFTEEGEGCEEPFERDGTTRRSRGRLLRGRSRCPWAVSNVPRPGQTQNNEKKLGKKEADPVKNKRIERRLCTVDRPSDRDHLFMEEGEGCEEPLERDGTTRQSRGKKWHVGRSPVRAARGLGTRL</sequence>
<reference evidence="3" key="1">
    <citation type="journal article" date="2017" name="Plant J.">
        <title>The pomegranate (Punica granatum L.) genome and the genomics of punicalagin biosynthesis.</title>
        <authorList>
            <person name="Qin G."/>
            <person name="Xu C."/>
            <person name="Ming R."/>
            <person name="Tang H."/>
            <person name="Guyot R."/>
            <person name="Kramer E.M."/>
            <person name="Hu Y."/>
            <person name="Yi X."/>
            <person name="Qi Y."/>
            <person name="Xu X."/>
            <person name="Gao Z."/>
            <person name="Pan H."/>
            <person name="Jian J."/>
            <person name="Tian Y."/>
            <person name="Yue Z."/>
            <person name="Xu Y."/>
        </authorList>
    </citation>
    <scope>NUCLEOTIDE SEQUENCE [LARGE SCALE GENOMIC DNA]</scope>
    <source>
        <strain evidence="3">cv. Dabenzi</strain>
    </source>
</reference>
<feature type="region of interest" description="Disordered" evidence="1">
    <location>
        <begin position="98"/>
        <end position="141"/>
    </location>
</feature>
<dbReference type="AlphaFoldDB" id="A0A218WYR0"/>
<gene>
    <name evidence="2" type="ORF">CDL15_Pgr027120</name>
</gene>
<organism evidence="2 3">
    <name type="scientific">Punica granatum</name>
    <name type="common">Pomegranate</name>
    <dbReference type="NCBI Taxonomy" id="22663"/>
    <lineage>
        <taxon>Eukaryota</taxon>
        <taxon>Viridiplantae</taxon>
        <taxon>Streptophyta</taxon>
        <taxon>Embryophyta</taxon>
        <taxon>Tracheophyta</taxon>
        <taxon>Spermatophyta</taxon>
        <taxon>Magnoliopsida</taxon>
        <taxon>eudicotyledons</taxon>
        <taxon>Gunneridae</taxon>
        <taxon>Pentapetalae</taxon>
        <taxon>rosids</taxon>
        <taxon>malvids</taxon>
        <taxon>Myrtales</taxon>
        <taxon>Lythraceae</taxon>
        <taxon>Punica</taxon>
    </lineage>
</organism>
<feature type="compositionally biased region" description="Basic and acidic residues" evidence="1">
    <location>
        <begin position="1"/>
        <end position="19"/>
    </location>
</feature>